<dbReference type="InterPro" id="IPR036759">
    <property type="entry name" value="TPK_catalytic_sf"/>
</dbReference>
<evidence type="ECO:0000313" key="7">
    <source>
        <dbReference type="EMBL" id="AFL66243.1"/>
    </source>
</evidence>
<reference evidence="7 8" key="1">
    <citation type="journal article" date="2012" name="J. Bacteriol.">
        <title>Complete Genome Sequence of Desulfurococcus fermentans, a Hyperthermophilic Cellulolytic Crenarchaeon Isolated from a Freshwater Hot Spring in Kamchatka, Russia.</title>
        <authorList>
            <person name="Susanti D."/>
            <person name="Johnson E.F."/>
            <person name="Rodriguez J.R."/>
            <person name="Anderson I."/>
            <person name="Perevalova A.A."/>
            <person name="Kyrpides N."/>
            <person name="Lucas S."/>
            <person name="Han J."/>
            <person name="Lapidus A."/>
            <person name="Cheng J.F."/>
            <person name="Goodwin L."/>
            <person name="Pitluck S."/>
            <person name="Mavrommatis K."/>
            <person name="Peters L."/>
            <person name="Land M.L."/>
            <person name="Hauser L."/>
            <person name="Gopalan V."/>
            <person name="Chan P.P."/>
            <person name="Lowe T.M."/>
            <person name="Atomi H."/>
            <person name="Bonch-Osmolovskaya E.A."/>
            <person name="Woyke T."/>
            <person name="Mukhopadhyay B."/>
        </authorList>
    </citation>
    <scope>NUCLEOTIDE SEQUENCE [LARGE SCALE GENOMIC DNA]</scope>
    <source>
        <strain evidence="7 8">DSM 16532</strain>
    </source>
</reference>
<evidence type="ECO:0000256" key="5">
    <source>
        <dbReference type="HAMAP-Rule" id="MF_02131"/>
    </source>
</evidence>
<dbReference type="HAMAP" id="MF_02131">
    <property type="entry name" value="HMPDK_arch"/>
    <property type="match status" value="1"/>
</dbReference>
<dbReference type="GO" id="GO:0000287">
    <property type="term" value="F:magnesium ion binding"/>
    <property type="evidence" value="ECO:0007669"/>
    <property type="project" value="UniProtKB-UniRule"/>
</dbReference>
<dbReference type="HOGENOM" id="CLU_093043_0_0_2"/>
<dbReference type="PANTHER" id="PTHR39648">
    <property type="entry name" value="6-HYDROXYMETHYL-7,8-DIHYDROPTERIN PYROPHOSPHOKINASE"/>
    <property type="match status" value="1"/>
</dbReference>
<gene>
    <name evidence="5" type="primary">mptE</name>
    <name evidence="7" type="ORF">Desfe_0333</name>
</gene>
<dbReference type="RefSeq" id="WP_014767145.1">
    <property type="nucleotide sequence ID" value="NC_018001.1"/>
</dbReference>
<comment type="cofactor">
    <cofactor evidence="5">
        <name>Mg(2+)</name>
        <dbReference type="ChEBI" id="CHEBI:18420"/>
    </cofactor>
</comment>
<keyword evidence="8" id="KW-1185">Reference proteome</keyword>
<dbReference type="EMBL" id="CP003321">
    <property type="protein sequence ID" value="AFL66243.1"/>
    <property type="molecule type" value="Genomic_DNA"/>
</dbReference>
<evidence type="ECO:0000256" key="2">
    <source>
        <dbReference type="ARBA" id="ARBA00022741"/>
    </source>
</evidence>
<dbReference type="InterPro" id="IPR002826">
    <property type="entry name" value="MptE-like"/>
</dbReference>
<evidence type="ECO:0000256" key="3">
    <source>
        <dbReference type="ARBA" id="ARBA00022777"/>
    </source>
</evidence>
<comment type="catalytic activity">
    <reaction evidence="5">
        <text>6-hydroxymethyl-7,8-dihydropterin + ATP = (7,8-dihydropterin-6-yl)methyl diphosphate + AMP + H(+)</text>
        <dbReference type="Rhea" id="RHEA:11412"/>
        <dbReference type="ChEBI" id="CHEBI:15378"/>
        <dbReference type="ChEBI" id="CHEBI:30616"/>
        <dbReference type="ChEBI" id="CHEBI:44841"/>
        <dbReference type="ChEBI" id="CHEBI:72950"/>
        <dbReference type="ChEBI" id="CHEBI:456215"/>
        <dbReference type="EC" id="2.7.6.3"/>
    </reaction>
</comment>
<accession>I3XQL9</accession>
<dbReference type="GO" id="GO:0016301">
    <property type="term" value="F:kinase activity"/>
    <property type="evidence" value="ECO:0007669"/>
    <property type="project" value="UniProtKB-KW"/>
</dbReference>
<sequence length="243" mass="27139">MSWVIDPSEWKPLYNYIKSRLNLSFDRDQESADLLSRLLENRGNVIEHDELKEAYKGRNRALIFGCSHSLVRDLGKAVETSVLRDALLIAADGSTSLLLSHGICPDIVVTDLDGYIYDLARASHQGSITVIHAHGDNMHRINRFIGEFKGPLIGSTQVEPRPHVYNFGGFTDGDRAAFIAYAIGIREIYLAGFDLYGEPSICPGKIVPFNKRLKKAKLEVASYMLKYLTGKGVSFKYIGEEVD</sequence>
<dbReference type="Pfam" id="PF01973">
    <property type="entry name" value="MptE-like"/>
    <property type="match status" value="1"/>
</dbReference>
<keyword evidence="1 5" id="KW-0808">Transferase</keyword>
<keyword evidence="3 5" id="KW-0418">Kinase</keyword>
<evidence type="ECO:0000313" key="8">
    <source>
        <dbReference type="Proteomes" id="UP000006175"/>
    </source>
</evidence>
<evidence type="ECO:0000259" key="6">
    <source>
        <dbReference type="Pfam" id="PF01973"/>
    </source>
</evidence>
<dbReference type="GO" id="GO:0009229">
    <property type="term" value="P:thiamine diphosphate biosynthetic process"/>
    <property type="evidence" value="ECO:0007669"/>
    <property type="project" value="InterPro"/>
</dbReference>
<feature type="domain" description="6-hydroxymethylpterin diphosphokinase MptE-like" evidence="6">
    <location>
        <begin position="37"/>
        <end position="195"/>
    </location>
</feature>
<evidence type="ECO:0000256" key="4">
    <source>
        <dbReference type="ARBA" id="ARBA00022840"/>
    </source>
</evidence>
<keyword evidence="2 5" id="KW-0547">Nucleotide-binding</keyword>
<comment type="function">
    <text evidence="5">Catalyzes the transfer of diphosphate from ATP to 6-hydroxymethyl-7,8-dihydropterin (6-HMD), leading to 6-hydroxymethyl-7,8-dihydropterin diphosphate (6-HMDP).</text>
</comment>
<dbReference type="GO" id="GO:0005524">
    <property type="term" value="F:ATP binding"/>
    <property type="evidence" value="ECO:0007669"/>
    <property type="project" value="UniProtKB-UniRule"/>
</dbReference>
<dbReference type="KEGG" id="dfd:Desfe_0333"/>
<dbReference type="GeneID" id="13062021"/>
<keyword evidence="5" id="KW-0460">Magnesium</keyword>
<dbReference type="SUPFAM" id="SSF63999">
    <property type="entry name" value="Thiamin pyrophosphokinase, catalytic domain"/>
    <property type="match status" value="1"/>
</dbReference>
<evidence type="ECO:0000256" key="1">
    <source>
        <dbReference type="ARBA" id="ARBA00022679"/>
    </source>
</evidence>
<organism evidence="7 8">
    <name type="scientific">Desulfurococcus amylolyticus DSM 16532</name>
    <dbReference type="NCBI Taxonomy" id="768672"/>
    <lineage>
        <taxon>Archaea</taxon>
        <taxon>Thermoproteota</taxon>
        <taxon>Thermoprotei</taxon>
        <taxon>Desulfurococcales</taxon>
        <taxon>Desulfurococcaceae</taxon>
        <taxon>Desulfurococcus</taxon>
    </lineage>
</organism>
<dbReference type="PANTHER" id="PTHR39648:SF1">
    <property type="entry name" value="6-HYDROXYMETHYL-7,8-DIHYDROPTERIN PYROPHOSPHOKINASE"/>
    <property type="match status" value="1"/>
</dbReference>
<name>I3XQL9_DESAM</name>
<keyword evidence="4 5" id="KW-0067">ATP-binding</keyword>
<dbReference type="Proteomes" id="UP000006175">
    <property type="component" value="Chromosome"/>
</dbReference>
<dbReference type="EC" id="2.7.6.3" evidence="5"/>
<dbReference type="eggNOG" id="arCOG04303">
    <property type="taxonomic scope" value="Archaea"/>
</dbReference>
<dbReference type="OrthoDB" id="34207at2157"/>
<dbReference type="GO" id="GO:0004788">
    <property type="term" value="F:thiamine diphosphokinase activity"/>
    <property type="evidence" value="ECO:0007669"/>
    <property type="project" value="InterPro"/>
</dbReference>
<dbReference type="GO" id="GO:0003848">
    <property type="term" value="F:2-amino-4-hydroxy-6-hydroxymethyldihydropteridine diphosphokinase activity"/>
    <property type="evidence" value="ECO:0007669"/>
    <property type="project" value="UniProtKB-UniRule"/>
</dbReference>
<proteinExistence type="inferred from homology"/>
<dbReference type="InterPro" id="IPR027510">
    <property type="entry name" value="HMPDK_MptE"/>
</dbReference>
<dbReference type="AlphaFoldDB" id="I3XQL9"/>
<comment type="similarity">
    <text evidence="5">Belongs to the archaeal 6-HMPDK family.</text>
</comment>
<protein>
    <recommendedName>
        <fullName evidence="5">6-hydroxymethyl-7,8-dihydropterin pyrophosphokinase</fullName>
        <shortName evidence="5">HPPK</shortName>
        <ecNumber evidence="5">2.7.6.3</ecNumber>
    </recommendedName>
    <alternativeName>
        <fullName evidence="5">2-amino-4-hydroxy-6-hydroxymethyldihydropteridine pyrophosphokinase</fullName>
    </alternativeName>
    <alternativeName>
        <fullName evidence="5">6-hydroxymethyl-7,8-dihydropterin diphosphokinase</fullName>
        <shortName evidence="5">6-HMPDK</shortName>
    </alternativeName>
    <alternativeName>
        <fullName evidence="5">7,8-dihydro-6-hydroxymethylpterin diphosphokinase</fullName>
    </alternativeName>
    <alternativeName>
        <fullName evidence="5">7,8-dihydro-6-hydroxymethylpterin pyrophosphokinase</fullName>
        <shortName evidence="5">PPPK</shortName>
    </alternativeName>
</protein>